<keyword evidence="2" id="KW-1185">Reference proteome</keyword>
<evidence type="ECO:0000313" key="1">
    <source>
        <dbReference type="EMBL" id="KAK6995924.1"/>
    </source>
</evidence>
<dbReference type="PROSITE" id="PS51450">
    <property type="entry name" value="LRR"/>
    <property type="match status" value="1"/>
</dbReference>
<dbReference type="Proteomes" id="UP001362999">
    <property type="component" value="Unassembled WGS sequence"/>
</dbReference>
<dbReference type="InterPro" id="IPR001611">
    <property type="entry name" value="Leu-rich_rpt"/>
</dbReference>
<comment type="caution">
    <text evidence="1">The sequence shown here is derived from an EMBL/GenBank/DDBJ whole genome shotgun (WGS) entry which is preliminary data.</text>
</comment>
<evidence type="ECO:0000313" key="2">
    <source>
        <dbReference type="Proteomes" id="UP001362999"/>
    </source>
</evidence>
<reference evidence="1 2" key="1">
    <citation type="journal article" date="2024" name="J Genomics">
        <title>Draft genome sequencing and assembly of Favolaschia claudopus CIRM-BRFM 2984 isolated from oak limbs.</title>
        <authorList>
            <person name="Navarro D."/>
            <person name="Drula E."/>
            <person name="Chaduli D."/>
            <person name="Cazenave R."/>
            <person name="Ahrendt S."/>
            <person name="Wang J."/>
            <person name="Lipzen A."/>
            <person name="Daum C."/>
            <person name="Barry K."/>
            <person name="Grigoriev I.V."/>
            <person name="Favel A."/>
            <person name="Rosso M.N."/>
            <person name="Martin F."/>
        </authorList>
    </citation>
    <scope>NUCLEOTIDE SEQUENCE [LARGE SCALE GENOMIC DNA]</scope>
    <source>
        <strain evidence="1 2">CIRM-BRFM 2984</strain>
    </source>
</reference>
<protein>
    <recommendedName>
        <fullName evidence="3">F-box domain-containing protein</fullName>
    </recommendedName>
</protein>
<dbReference type="AlphaFoldDB" id="A0AAV9ZXF7"/>
<sequence>MTSAQQLISCPQSHCPPIYRIPNEVLCHIFSFTVWNSIRRFDGEWAEVAPWRLIHVCQTWRSAGRGYPRLWSYVTIYFDGDHDVASLPECYPLPALKTQLQLAYPTPLDVEIIFGDRPVEDLPHMKLLLDHVLRHSRRWGRLSLRWSRNTNELCVLSCIRGRLDQLHSVFLDAYGPNGSWEPEEWPSELTDLFADTPCLQKVFITDIMLWPPSPYISAPWSQLTHLRIHAVSRFLLHCLRNTINLVECAFWEREVEVTDNSEPTDPCENITLPSLRRLSFTSYLDNGPSCIRYLHAPNLEYLDLHNHIDEIPRFLHQSECRISSVKFFDVLSVLSVLAHLPFITNLEFDAMRLRPQRGCHLQRFQRSHPFT</sequence>
<gene>
    <name evidence="1" type="ORF">R3P38DRAFT_3287910</name>
</gene>
<proteinExistence type="predicted"/>
<name>A0AAV9ZXF7_9AGAR</name>
<organism evidence="1 2">
    <name type="scientific">Favolaschia claudopus</name>
    <dbReference type="NCBI Taxonomy" id="2862362"/>
    <lineage>
        <taxon>Eukaryota</taxon>
        <taxon>Fungi</taxon>
        <taxon>Dikarya</taxon>
        <taxon>Basidiomycota</taxon>
        <taxon>Agaricomycotina</taxon>
        <taxon>Agaricomycetes</taxon>
        <taxon>Agaricomycetidae</taxon>
        <taxon>Agaricales</taxon>
        <taxon>Marasmiineae</taxon>
        <taxon>Mycenaceae</taxon>
        <taxon>Favolaschia</taxon>
    </lineage>
</organism>
<dbReference type="EMBL" id="JAWWNJ010000100">
    <property type="protein sequence ID" value="KAK6995924.1"/>
    <property type="molecule type" value="Genomic_DNA"/>
</dbReference>
<evidence type="ECO:0008006" key="3">
    <source>
        <dbReference type="Google" id="ProtNLM"/>
    </source>
</evidence>
<accession>A0AAV9ZXF7</accession>